<dbReference type="GO" id="GO:0000981">
    <property type="term" value="F:DNA-binding transcription factor activity, RNA polymerase II-specific"/>
    <property type="evidence" value="ECO:0007669"/>
    <property type="project" value="TreeGrafter"/>
</dbReference>
<evidence type="ECO:0000256" key="17">
    <source>
        <dbReference type="SAM" id="MobiDB-lite"/>
    </source>
</evidence>
<keyword evidence="14" id="KW-0804">Transcription</keyword>
<accession>A0A8C9S657</accession>
<evidence type="ECO:0000256" key="4">
    <source>
        <dbReference type="ARBA" id="ARBA00022491"/>
    </source>
</evidence>
<dbReference type="PROSITE" id="PS00028">
    <property type="entry name" value="ZINC_FINGER_C2H2_1"/>
    <property type="match status" value="3"/>
</dbReference>
<evidence type="ECO:0000256" key="6">
    <source>
        <dbReference type="ARBA" id="ARBA00022553"/>
    </source>
</evidence>
<dbReference type="SUPFAM" id="SSF54695">
    <property type="entry name" value="POZ domain"/>
    <property type="match status" value="1"/>
</dbReference>
<dbReference type="Gene3D" id="3.30.710.10">
    <property type="entry name" value="Potassium Channel Kv1.1, Chain A"/>
    <property type="match status" value="1"/>
</dbReference>
<evidence type="ECO:0000313" key="21">
    <source>
        <dbReference type="Proteomes" id="UP000694397"/>
    </source>
</evidence>
<dbReference type="SMART" id="SM00355">
    <property type="entry name" value="ZnF_C2H2"/>
    <property type="match status" value="3"/>
</dbReference>
<evidence type="ECO:0000313" key="20">
    <source>
        <dbReference type="Ensembl" id="ENSSFOP00015026603.2"/>
    </source>
</evidence>
<evidence type="ECO:0000256" key="16">
    <source>
        <dbReference type="PROSITE-ProRule" id="PRU00042"/>
    </source>
</evidence>
<sequence>MSPSTKGLMDSIHAHVLLSSLNEQRTSGLFCDVTIVVEDIKFRAHRNVLAASSGYFRNALSTPEHGASGQVLELLDLRSEIFASILNFIYSSKVAPAGTEDIRLLVAAGKKLGIPFLEKLMEQERRGSGALYNHSLSSRQPTKISSPRHTPLSFGSHPLKRESARPEEMECTTCIPKLWPTEETPQVRCRSQRRDTCSLSDANEPNPIDREFSWHRPSSTADSAEATHEVERGAGLTEEQRLYTCGVCKRVYVTLSSLRRHENVHSWRRAYPCHYCDKVFALAEYRTKHEIWHTGERRYQCIFCLDTFMTYYILKNHQKSFHGIDPRLVVSKKSANSSFKGSVYPIKLYRLLPMKYRKRRYTYRQTFSQEYHNQTVSLPVTCSSASTSLEESPHTECKQELCF</sequence>
<comment type="subcellular location">
    <subcellularLocation>
        <location evidence="2">Chromosome</location>
    </subcellularLocation>
    <subcellularLocation>
        <location evidence="1">Nucleus</location>
    </subcellularLocation>
</comment>
<evidence type="ECO:0000256" key="8">
    <source>
        <dbReference type="ARBA" id="ARBA00022737"/>
    </source>
</evidence>
<evidence type="ECO:0000256" key="7">
    <source>
        <dbReference type="ARBA" id="ARBA00022723"/>
    </source>
</evidence>
<keyword evidence="3" id="KW-0158">Chromosome</keyword>
<keyword evidence="21" id="KW-1185">Reference proteome</keyword>
<dbReference type="SMART" id="SM00225">
    <property type="entry name" value="BTB"/>
    <property type="match status" value="1"/>
</dbReference>
<feature type="region of interest" description="Disordered" evidence="17">
    <location>
        <begin position="132"/>
        <end position="161"/>
    </location>
</feature>
<evidence type="ECO:0000256" key="11">
    <source>
        <dbReference type="ARBA" id="ARBA00022843"/>
    </source>
</evidence>
<dbReference type="Pfam" id="PF00096">
    <property type="entry name" value="zf-C2H2"/>
    <property type="match status" value="1"/>
</dbReference>
<dbReference type="PANTHER" id="PTHR46105:SF27">
    <property type="entry name" value="TRANSCRIPTIONAL REGULATOR KAISO"/>
    <property type="match status" value="1"/>
</dbReference>
<dbReference type="OrthoDB" id="8922241at2759"/>
<evidence type="ECO:0000256" key="13">
    <source>
        <dbReference type="ARBA" id="ARBA00023125"/>
    </source>
</evidence>
<dbReference type="GO" id="GO:0005694">
    <property type="term" value="C:chromosome"/>
    <property type="evidence" value="ECO:0007669"/>
    <property type="project" value="UniProtKB-SubCell"/>
</dbReference>
<evidence type="ECO:0000256" key="1">
    <source>
        <dbReference type="ARBA" id="ARBA00004123"/>
    </source>
</evidence>
<reference evidence="20" key="2">
    <citation type="submission" date="2025-08" db="UniProtKB">
        <authorList>
            <consortium name="Ensembl"/>
        </authorList>
    </citation>
    <scope>IDENTIFICATION</scope>
</reference>
<dbReference type="FunFam" id="3.30.160.60:FF:000235">
    <property type="entry name" value="Zinc finger and BTB domain containing 38"/>
    <property type="match status" value="1"/>
</dbReference>
<dbReference type="GO" id="GO:0000978">
    <property type="term" value="F:RNA polymerase II cis-regulatory region sequence-specific DNA binding"/>
    <property type="evidence" value="ECO:0007669"/>
    <property type="project" value="TreeGrafter"/>
</dbReference>
<keyword evidence="6" id="KW-0597">Phosphoprotein</keyword>
<dbReference type="GO" id="GO:0008270">
    <property type="term" value="F:zinc ion binding"/>
    <property type="evidence" value="ECO:0007669"/>
    <property type="project" value="UniProtKB-KW"/>
</dbReference>
<reference evidence="20" key="3">
    <citation type="submission" date="2025-09" db="UniProtKB">
        <authorList>
            <consortium name="Ensembl"/>
        </authorList>
    </citation>
    <scope>IDENTIFICATION</scope>
</reference>
<feature type="domain" description="C2H2-type" evidence="19">
    <location>
        <begin position="243"/>
        <end position="270"/>
    </location>
</feature>
<dbReference type="Ensembl" id="ENSSFOT00015026902.2">
    <property type="protein sequence ID" value="ENSSFOP00015026603.2"/>
    <property type="gene ID" value="ENSSFOG00015017088.2"/>
</dbReference>
<dbReference type="AlphaFoldDB" id="A0A8C9S657"/>
<keyword evidence="13" id="KW-0238">DNA-binding</keyword>
<feature type="compositionally biased region" description="Polar residues" evidence="17">
    <location>
        <begin position="134"/>
        <end position="148"/>
    </location>
</feature>
<keyword evidence="15" id="KW-0539">Nucleus</keyword>
<evidence type="ECO:0000259" key="19">
    <source>
        <dbReference type="PROSITE" id="PS50157"/>
    </source>
</evidence>
<dbReference type="GeneTree" id="ENSGT00940000161449"/>
<keyword evidence="10" id="KW-0862">Zinc</keyword>
<evidence type="ECO:0000256" key="14">
    <source>
        <dbReference type="ARBA" id="ARBA00023163"/>
    </source>
</evidence>
<evidence type="ECO:0000256" key="2">
    <source>
        <dbReference type="ARBA" id="ARBA00004286"/>
    </source>
</evidence>
<evidence type="ECO:0000256" key="12">
    <source>
        <dbReference type="ARBA" id="ARBA00023015"/>
    </source>
</evidence>
<keyword evidence="12" id="KW-0805">Transcription regulation</keyword>
<keyword evidence="7" id="KW-0479">Metal-binding</keyword>
<feature type="region of interest" description="Disordered" evidence="17">
    <location>
        <begin position="208"/>
        <end position="232"/>
    </location>
</feature>
<evidence type="ECO:0000256" key="3">
    <source>
        <dbReference type="ARBA" id="ARBA00022454"/>
    </source>
</evidence>
<dbReference type="PANTHER" id="PTHR46105">
    <property type="entry name" value="AGAP004733-PA"/>
    <property type="match status" value="1"/>
</dbReference>
<dbReference type="InterPro" id="IPR011333">
    <property type="entry name" value="SKP1/BTB/POZ_sf"/>
</dbReference>
<dbReference type="InterPro" id="IPR050457">
    <property type="entry name" value="ZnFinger_BTB_dom_contain"/>
</dbReference>
<keyword evidence="9 16" id="KW-0863">Zinc-finger</keyword>
<evidence type="ECO:0000259" key="18">
    <source>
        <dbReference type="PROSITE" id="PS50097"/>
    </source>
</evidence>
<evidence type="ECO:0000256" key="5">
    <source>
        <dbReference type="ARBA" id="ARBA00022499"/>
    </source>
</evidence>
<proteinExistence type="predicted"/>
<feature type="domain" description="C2H2-type" evidence="19">
    <location>
        <begin position="271"/>
        <end position="298"/>
    </location>
</feature>
<feature type="domain" description="C2H2-type" evidence="19">
    <location>
        <begin position="299"/>
        <end position="322"/>
    </location>
</feature>
<name>A0A8C9S657_SCLFO</name>
<dbReference type="Gene3D" id="3.30.160.60">
    <property type="entry name" value="Classic Zinc Finger"/>
    <property type="match status" value="3"/>
</dbReference>
<feature type="domain" description="BTB" evidence="18">
    <location>
        <begin position="31"/>
        <end position="98"/>
    </location>
</feature>
<keyword evidence="4" id="KW-0678">Repressor</keyword>
<evidence type="ECO:0000256" key="15">
    <source>
        <dbReference type="ARBA" id="ARBA00023242"/>
    </source>
</evidence>
<dbReference type="Pfam" id="PF00651">
    <property type="entry name" value="BTB"/>
    <property type="match status" value="1"/>
</dbReference>
<dbReference type="PROSITE" id="PS50097">
    <property type="entry name" value="BTB"/>
    <property type="match status" value="1"/>
</dbReference>
<dbReference type="InterPro" id="IPR013087">
    <property type="entry name" value="Znf_C2H2_type"/>
</dbReference>
<keyword evidence="8" id="KW-0677">Repeat</keyword>
<evidence type="ECO:0000256" key="9">
    <source>
        <dbReference type="ARBA" id="ARBA00022771"/>
    </source>
</evidence>
<dbReference type="InterPro" id="IPR000210">
    <property type="entry name" value="BTB/POZ_dom"/>
</dbReference>
<protein>
    <recommendedName>
        <fullName evidence="22">Zinc finger and BTB domain-containing protein 38-like</fullName>
    </recommendedName>
</protein>
<keyword evidence="11" id="KW-0832">Ubl conjugation</keyword>
<dbReference type="FunFam" id="3.30.160.60:FF:000437">
    <property type="entry name" value="zinc finger and BTB domain-containing protein 38"/>
    <property type="match status" value="1"/>
</dbReference>
<evidence type="ECO:0000256" key="10">
    <source>
        <dbReference type="ARBA" id="ARBA00022833"/>
    </source>
</evidence>
<organism evidence="20 21">
    <name type="scientific">Scleropages formosus</name>
    <name type="common">Asian bonytongue</name>
    <name type="synonym">Osteoglossum formosum</name>
    <dbReference type="NCBI Taxonomy" id="113540"/>
    <lineage>
        <taxon>Eukaryota</taxon>
        <taxon>Metazoa</taxon>
        <taxon>Chordata</taxon>
        <taxon>Craniata</taxon>
        <taxon>Vertebrata</taxon>
        <taxon>Euteleostomi</taxon>
        <taxon>Actinopterygii</taxon>
        <taxon>Neopterygii</taxon>
        <taxon>Teleostei</taxon>
        <taxon>Osteoglossocephala</taxon>
        <taxon>Osteoglossomorpha</taxon>
        <taxon>Osteoglossiformes</taxon>
        <taxon>Osteoglossidae</taxon>
        <taxon>Scleropages</taxon>
    </lineage>
</organism>
<dbReference type="InterPro" id="IPR036236">
    <property type="entry name" value="Znf_C2H2_sf"/>
</dbReference>
<dbReference type="Proteomes" id="UP000694397">
    <property type="component" value="Chromosome 10"/>
</dbReference>
<reference evidence="20 21" key="1">
    <citation type="submission" date="2019-04" db="EMBL/GenBank/DDBJ databases">
        <authorList>
            <consortium name="Wellcome Sanger Institute Data Sharing"/>
        </authorList>
    </citation>
    <scope>NUCLEOTIDE SEQUENCE [LARGE SCALE GENOMIC DNA]</scope>
</reference>
<keyword evidence="5" id="KW-1017">Isopeptide bond</keyword>
<evidence type="ECO:0008006" key="22">
    <source>
        <dbReference type="Google" id="ProtNLM"/>
    </source>
</evidence>
<dbReference type="GO" id="GO:0005634">
    <property type="term" value="C:nucleus"/>
    <property type="evidence" value="ECO:0007669"/>
    <property type="project" value="UniProtKB-SubCell"/>
</dbReference>
<dbReference type="PROSITE" id="PS50157">
    <property type="entry name" value="ZINC_FINGER_C2H2_2"/>
    <property type="match status" value="3"/>
</dbReference>
<dbReference type="SUPFAM" id="SSF57667">
    <property type="entry name" value="beta-beta-alpha zinc fingers"/>
    <property type="match status" value="2"/>
</dbReference>